<accession>A0A0A8XN68</accession>
<dbReference type="AlphaFoldDB" id="A0A0A8XN68"/>
<name>A0A0A8XN68_ARUDO</name>
<sequence length="69" mass="8267">MYYQILAYRCTMMACHRLVSTTLKVQMSPSLRLFSWQNLFQPDPPRWLQYFYGTTRACQDMALPVEVLR</sequence>
<organism evidence="1">
    <name type="scientific">Arundo donax</name>
    <name type="common">Giant reed</name>
    <name type="synonym">Donax arundinaceus</name>
    <dbReference type="NCBI Taxonomy" id="35708"/>
    <lineage>
        <taxon>Eukaryota</taxon>
        <taxon>Viridiplantae</taxon>
        <taxon>Streptophyta</taxon>
        <taxon>Embryophyta</taxon>
        <taxon>Tracheophyta</taxon>
        <taxon>Spermatophyta</taxon>
        <taxon>Magnoliopsida</taxon>
        <taxon>Liliopsida</taxon>
        <taxon>Poales</taxon>
        <taxon>Poaceae</taxon>
        <taxon>PACMAD clade</taxon>
        <taxon>Arundinoideae</taxon>
        <taxon>Arundineae</taxon>
        <taxon>Arundo</taxon>
    </lineage>
</organism>
<evidence type="ECO:0000313" key="1">
    <source>
        <dbReference type="EMBL" id="JAD14729.1"/>
    </source>
</evidence>
<reference evidence="1" key="1">
    <citation type="submission" date="2014-09" db="EMBL/GenBank/DDBJ databases">
        <authorList>
            <person name="Magalhaes I.L.F."/>
            <person name="Oliveira U."/>
            <person name="Santos F.R."/>
            <person name="Vidigal T.H.D.A."/>
            <person name="Brescovit A.D."/>
            <person name="Santos A.J."/>
        </authorList>
    </citation>
    <scope>NUCLEOTIDE SEQUENCE</scope>
    <source>
        <tissue evidence="1">Shoot tissue taken approximately 20 cm above the soil surface</tissue>
    </source>
</reference>
<reference evidence="1" key="2">
    <citation type="journal article" date="2015" name="Data Brief">
        <title>Shoot transcriptome of the giant reed, Arundo donax.</title>
        <authorList>
            <person name="Barrero R.A."/>
            <person name="Guerrero F.D."/>
            <person name="Moolhuijzen P."/>
            <person name="Goolsby J.A."/>
            <person name="Tidwell J."/>
            <person name="Bellgard S.E."/>
            <person name="Bellgard M.I."/>
        </authorList>
    </citation>
    <scope>NUCLEOTIDE SEQUENCE</scope>
    <source>
        <tissue evidence="1">Shoot tissue taken approximately 20 cm above the soil surface</tissue>
    </source>
</reference>
<protein>
    <submittedName>
        <fullName evidence="1">Uncharacterized protein</fullName>
    </submittedName>
</protein>
<proteinExistence type="predicted"/>
<dbReference type="EMBL" id="GBRH01283166">
    <property type="protein sequence ID" value="JAD14729.1"/>
    <property type="molecule type" value="Transcribed_RNA"/>
</dbReference>